<dbReference type="InterPro" id="IPR029058">
    <property type="entry name" value="AB_hydrolase_fold"/>
</dbReference>
<dbReference type="Pfam" id="PF12146">
    <property type="entry name" value="Hydrolase_4"/>
    <property type="match status" value="2"/>
</dbReference>
<dbReference type="RefSeq" id="WP_249656610.1">
    <property type="nucleotide sequence ID" value="NZ_JAMFMA010000001.1"/>
</dbReference>
<dbReference type="Gene3D" id="3.40.50.1820">
    <property type="entry name" value="alpha/beta hydrolase"/>
    <property type="match status" value="1"/>
</dbReference>
<keyword evidence="3" id="KW-1185">Reference proteome</keyword>
<dbReference type="InterPro" id="IPR022742">
    <property type="entry name" value="Hydrolase_4"/>
</dbReference>
<gene>
    <name evidence="2" type="ORF">M3P19_05395</name>
</gene>
<dbReference type="SUPFAM" id="SSF53474">
    <property type="entry name" value="alpha/beta-Hydrolases"/>
    <property type="match status" value="1"/>
</dbReference>
<organism evidence="2 3">
    <name type="scientific">Flagellimonas spongiicola</name>
    <dbReference type="NCBI Taxonomy" id="2942208"/>
    <lineage>
        <taxon>Bacteria</taxon>
        <taxon>Pseudomonadati</taxon>
        <taxon>Bacteroidota</taxon>
        <taxon>Flavobacteriia</taxon>
        <taxon>Flavobacteriales</taxon>
        <taxon>Flavobacteriaceae</taxon>
        <taxon>Flagellimonas</taxon>
    </lineage>
</organism>
<feature type="domain" description="Serine aminopeptidase S33" evidence="1">
    <location>
        <begin position="50"/>
        <end position="153"/>
    </location>
</feature>
<accession>A0ABT0PSK9</accession>
<proteinExistence type="predicted"/>
<comment type="caution">
    <text evidence="2">The sequence shown here is derived from an EMBL/GenBank/DDBJ whole genome shotgun (WGS) entry which is preliminary data.</text>
</comment>
<dbReference type="EMBL" id="JAMFMA010000001">
    <property type="protein sequence ID" value="MCL6273433.1"/>
    <property type="molecule type" value="Genomic_DNA"/>
</dbReference>
<evidence type="ECO:0000313" key="2">
    <source>
        <dbReference type="EMBL" id="MCL6273433.1"/>
    </source>
</evidence>
<name>A0ABT0PSK9_9FLAO</name>
<dbReference type="PANTHER" id="PTHR12277:SF81">
    <property type="entry name" value="PROTEIN ABHD13"/>
    <property type="match status" value="1"/>
</dbReference>
<dbReference type="Proteomes" id="UP001203607">
    <property type="component" value="Unassembled WGS sequence"/>
</dbReference>
<reference evidence="2 3" key="1">
    <citation type="submission" date="2022-05" db="EMBL/GenBank/DDBJ databases">
        <authorList>
            <person name="Park J.-S."/>
        </authorList>
    </citation>
    <scope>NUCLEOTIDE SEQUENCE [LARGE SCALE GENOMIC DNA]</scope>
    <source>
        <strain evidence="2 3">2012CJ35-5</strain>
    </source>
</reference>
<protein>
    <submittedName>
        <fullName evidence="2">Lysophospholipase</fullName>
    </submittedName>
</protein>
<evidence type="ECO:0000259" key="1">
    <source>
        <dbReference type="Pfam" id="PF12146"/>
    </source>
</evidence>
<feature type="domain" description="Serine aminopeptidase S33" evidence="1">
    <location>
        <begin position="170"/>
        <end position="228"/>
    </location>
</feature>
<dbReference type="PANTHER" id="PTHR12277">
    <property type="entry name" value="ALPHA/BETA HYDROLASE DOMAIN-CONTAINING PROTEIN"/>
    <property type="match status" value="1"/>
</dbReference>
<evidence type="ECO:0000313" key="3">
    <source>
        <dbReference type="Proteomes" id="UP001203607"/>
    </source>
</evidence>
<sequence length="246" mass="28340">MFHTFQDKLIFLPTQLPNDFAYSFDKPFQELFLTANDGARLNALHFEVDNPKGLILYFHGNAGDLSRWGEITSKFTDFGYDVIVMDYRGYGKSTGERSESVLNQDAQLFYDYAKERFEEQQIILYGRSLGTGLASYLTSINQPGKLILETPYYSLLEVAKDRFPLLPVKQLIKYTIPSHKYLADTNVPIRIFHGTEDRVVPYESGVKLYESIENADRKLYTIPNGRHNDLDQYEIYQNGIQSELGN</sequence>